<feature type="region of interest" description="Disordered" evidence="1">
    <location>
        <begin position="1"/>
        <end position="39"/>
    </location>
</feature>
<proteinExistence type="predicted"/>
<accession>A0ABU3LRB4</accession>
<gene>
    <name evidence="2" type="ORF">RQC66_10470</name>
</gene>
<comment type="caution">
    <text evidence="2">The sequence shown here is derived from an EMBL/GenBank/DDBJ whole genome shotgun (WGS) entry which is preliminary data.</text>
</comment>
<name>A0ABU3LRB4_9ACTN</name>
<evidence type="ECO:0000313" key="2">
    <source>
        <dbReference type="EMBL" id="MDT7841158.1"/>
    </source>
</evidence>
<feature type="region of interest" description="Disordered" evidence="1">
    <location>
        <begin position="106"/>
        <end position="142"/>
    </location>
</feature>
<organism evidence="2 3">
    <name type="scientific">Streptomyces justiciae</name>
    <dbReference type="NCBI Taxonomy" id="2780140"/>
    <lineage>
        <taxon>Bacteria</taxon>
        <taxon>Bacillati</taxon>
        <taxon>Actinomycetota</taxon>
        <taxon>Actinomycetes</taxon>
        <taxon>Kitasatosporales</taxon>
        <taxon>Streptomycetaceae</taxon>
        <taxon>Streptomyces</taxon>
    </lineage>
</organism>
<evidence type="ECO:0000256" key="1">
    <source>
        <dbReference type="SAM" id="MobiDB-lite"/>
    </source>
</evidence>
<dbReference type="Proteomes" id="UP001257948">
    <property type="component" value="Unassembled WGS sequence"/>
</dbReference>
<evidence type="ECO:0000313" key="3">
    <source>
        <dbReference type="Proteomes" id="UP001257948"/>
    </source>
</evidence>
<dbReference type="EMBL" id="JAVTLL010000006">
    <property type="protein sequence ID" value="MDT7841158.1"/>
    <property type="molecule type" value="Genomic_DNA"/>
</dbReference>
<keyword evidence="3" id="KW-1185">Reference proteome</keyword>
<sequence length="142" mass="15141">MGIRTLHRQTAPAQATTDATASTPAVHVPPFSAAASTPHIPTDLATTLRRAATDVRHRLTRRDWLHRRDLRLWADQARGYVALLLSAVPRSRPMRTMTVFIATVGTVTDPSDGPTPGSTVTDAPDGSAPARHVQAPGPDATP</sequence>
<protein>
    <submittedName>
        <fullName evidence="2">Uncharacterized protein</fullName>
    </submittedName>
</protein>
<reference evidence="3" key="1">
    <citation type="submission" date="2023-07" db="EMBL/GenBank/DDBJ databases">
        <title>Draft genome sequence of the endophytic actinobacterium Streptomyces justiciae WPN32, a potential antibiotic producer.</title>
        <authorList>
            <person name="Yasawong M."/>
            <person name="Pana W."/>
            <person name="Ganta P."/>
            <person name="Santapan N."/>
            <person name="Songngamsuk T."/>
            <person name="Phatcharaharikarn M."/>
            <person name="Kerdtoob S."/>
            <person name="Nantapong N."/>
        </authorList>
    </citation>
    <scope>NUCLEOTIDE SEQUENCE [LARGE SCALE GENOMIC DNA]</scope>
    <source>
        <strain evidence="3">WPN32</strain>
    </source>
</reference>
<dbReference type="RefSeq" id="WP_314200046.1">
    <property type="nucleotide sequence ID" value="NZ_JAVTLL010000006.1"/>
</dbReference>
<feature type="compositionally biased region" description="Low complexity" evidence="1">
    <location>
        <begin position="9"/>
        <end position="25"/>
    </location>
</feature>